<dbReference type="InterPro" id="IPR004616">
    <property type="entry name" value="Leu/Phe-tRNA_Trfase"/>
</dbReference>
<dbReference type="Pfam" id="PF03588">
    <property type="entry name" value="Leu_Phe_trans"/>
    <property type="match status" value="1"/>
</dbReference>
<comment type="function">
    <text evidence="4">Functions in the N-end rule pathway of protein degradation where it conjugates Leu, Phe and, less efficiently, Met from aminoacyl-tRNAs to the N-termini of proteins containing an N-terminal arginine or lysine.</text>
</comment>
<dbReference type="Gene3D" id="3.30.70.3550">
    <property type="entry name" value="Leucyl/phenylalanyl-tRNA-protein transferase, N-terminal domain"/>
    <property type="match status" value="1"/>
</dbReference>
<evidence type="ECO:0000256" key="2">
    <source>
        <dbReference type="ARBA" id="ARBA00022679"/>
    </source>
</evidence>
<dbReference type="EMBL" id="CP038267">
    <property type="protein sequence ID" value="QBR92787.1"/>
    <property type="molecule type" value="Genomic_DNA"/>
</dbReference>
<name>A0A4P7GM03_9ACTN</name>
<dbReference type="SUPFAM" id="SSF55729">
    <property type="entry name" value="Acyl-CoA N-acyltransferases (Nat)"/>
    <property type="match status" value="1"/>
</dbReference>
<dbReference type="GO" id="GO:0005737">
    <property type="term" value="C:cytoplasm"/>
    <property type="evidence" value="ECO:0007669"/>
    <property type="project" value="UniProtKB-SubCell"/>
</dbReference>
<dbReference type="NCBIfam" id="TIGR00667">
    <property type="entry name" value="aat"/>
    <property type="match status" value="1"/>
</dbReference>
<comment type="catalytic activity">
    <reaction evidence="4">
        <text>L-phenylalanyl-tRNA(Phe) + an N-terminal L-alpha-aminoacyl-[protein] = an N-terminal L-phenylalanyl-L-alpha-aminoacyl-[protein] + tRNA(Phe)</text>
        <dbReference type="Rhea" id="RHEA:43632"/>
        <dbReference type="Rhea" id="RHEA-COMP:9668"/>
        <dbReference type="Rhea" id="RHEA-COMP:9699"/>
        <dbReference type="Rhea" id="RHEA-COMP:10636"/>
        <dbReference type="Rhea" id="RHEA-COMP:10637"/>
        <dbReference type="ChEBI" id="CHEBI:78442"/>
        <dbReference type="ChEBI" id="CHEBI:78531"/>
        <dbReference type="ChEBI" id="CHEBI:78597"/>
        <dbReference type="ChEBI" id="CHEBI:83561"/>
        <dbReference type="EC" id="2.3.2.6"/>
    </reaction>
</comment>
<reference evidence="5 6" key="1">
    <citation type="submission" date="2019-03" db="EMBL/GenBank/DDBJ databases">
        <title>Three New Species of Nocardioides, Nocardioides euryhalodurans sp. nov., Nocardioides seonyuensis sp. nov. and Nocardioides eburneoflavus sp. nov., Iolated from Soil.</title>
        <authorList>
            <person name="Roh S.G."/>
            <person name="Lee C."/>
            <person name="Kim M.-K."/>
            <person name="Kim S.B."/>
        </authorList>
    </citation>
    <scope>NUCLEOTIDE SEQUENCE [LARGE SCALE GENOMIC DNA]</scope>
    <source>
        <strain evidence="5 6">MMS17-SY117</strain>
    </source>
</reference>
<dbReference type="AlphaFoldDB" id="A0A4P7GM03"/>
<keyword evidence="3 4" id="KW-0012">Acyltransferase</keyword>
<dbReference type="OrthoDB" id="9790282at2"/>
<dbReference type="HAMAP" id="MF_00688">
    <property type="entry name" value="Leu_Phe_trans"/>
    <property type="match status" value="1"/>
</dbReference>
<evidence type="ECO:0000313" key="5">
    <source>
        <dbReference type="EMBL" id="QBR92787.1"/>
    </source>
</evidence>
<protein>
    <recommendedName>
        <fullName evidence="4">Leucyl/phenylalanyl-tRNA--protein transferase</fullName>
        <ecNumber evidence="4">2.3.2.6</ecNumber>
    </recommendedName>
    <alternativeName>
        <fullName evidence="4">L/F-transferase</fullName>
    </alternativeName>
    <alternativeName>
        <fullName evidence="4">Leucyltransferase</fullName>
    </alternativeName>
    <alternativeName>
        <fullName evidence="4">Phenyalanyltransferase</fullName>
    </alternativeName>
</protein>
<dbReference type="PANTHER" id="PTHR30098:SF2">
    <property type="entry name" value="LEUCYL_PHENYLALANYL-TRNA--PROTEIN TRANSFERASE"/>
    <property type="match status" value="1"/>
</dbReference>
<dbReference type="GO" id="GO:0030163">
    <property type="term" value="P:protein catabolic process"/>
    <property type="evidence" value="ECO:0007669"/>
    <property type="project" value="UniProtKB-UniRule"/>
</dbReference>
<keyword evidence="6" id="KW-1185">Reference proteome</keyword>
<dbReference type="KEGG" id="noy:EXE57_11270"/>
<comment type="similarity">
    <text evidence="4">Belongs to the L/F-transferase family.</text>
</comment>
<evidence type="ECO:0000256" key="4">
    <source>
        <dbReference type="HAMAP-Rule" id="MF_00688"/>
    </source>
</evidence>
<gene>
    <name evidence="4" type="primary">aat</name>
    <name evidence="5" type="ORF">EXE57_11270</name>
</gene>
<dbReference type="Proteomes" id="UP000294894">
    <property type="component" value="Chromosome"/>
</dbReference>
<dbReference type="PANTHER" id="PTHR30098">
    <property type="entry name" value="LEUCYL/PHENYLALANYL-TRNA--PROTEIN TRANSFERASE"/>
    <property type="match status" value="1"/>
</dbReference>
<organism evidence="5 6">
    <name type="scientific">Nocardioides euryhalodurans</name>
    <dbReference type="NCBI Taxonomy" id="2518370"/>
    <lineage>
        <taxon>Bacteria</taxon>
        <taxon>Bacillati</taxon>
        <taxon>Actinomycetota</taxon>
        <taxon>Actinomycetes</taxon>
        <taxon>Propionibacteriales</taxon>
        <taxon>Nocardioidaceae</taxon>
        <taxon>Nocardioides</taxon>
    </lineage>
</organism>
<evidence type="ECO:0000313" key="6">
    <source>
        <dbReference type="Proteomes" id="UP000294894"/>
    </source>
</evidence>
<keyword evidence="2 4" id="KW-0808">Transferase</keyword>
<dbReference type="EC" id="2.3.2.6" evidence="4"/>
<evidence type="ECO:0000256" key="3">
    <source>
        <dbReference type="ARBA" id="ARBA00023315"/>
    </source>
</evidence>
<keyword evidence="1 4" id="KW-0963">Cytoplasm</keyword>
<dbReference type="InterPro" id="IPR016181">
    <property type="entry name" value="Acyl_CoA_acyltransferase"/>
</dbReference>
<comment type="catalytic activity">
    <reaction evidence="4">
        <text>N-terminal L-lysyl-[protein] + L-leucyl-tRNA(Leu) = N-terminal L-leucyl-L-lysyl-[protein] + tRNA(Leu) + H(+)</text>
        <dbReference type="Rhea" id="RHEA:12340"/>
        <dbReference type="Rhea" id="RHEA-COMP:9613"/>
        <dbReference type="Rhea" id="RHEA-COMP:9622"/>
        <dbReference type="Rhea" id="RHEA-COMP:12670"/>
        <dbReference type="Rhea" id="RHEA-COMP:12671"/>
        <dbReference type="ChEBI" id="CHEBI:15378"/>
        <dbReference type="ChEBI" id="CHEBI:65249"/>
        <dbReference type="ChEBI" id="CHEBI:78442"/>
        <dbReference type="ChEBI" id="CHEBI:78494"/>
        <dbReference type="ChEBI" id="CHEBI:133043"/>
        <dbReference type="EC" id="2.3.2.6"/>
    </reaction>
</comment>
<dbReference type="InterPro" id="IPR042221">
    <property type="entry name" value="Leu/Phe-tRNA_Trfase_N"/>
</dbReference>
<proteinExistence type="inferred from homology"/>
<dbReference type="GO" id="GO:0008914">
    <property type="term" value="F:leucyl-tRNA--protein transferase activity"/>
    <property type="evidence" value="ECO:0007669"/>
    <property type="project" value="UniProtKB-UniRule"/>
</dbReference>
<dbReference type="InterPro" id="IPR042203">
    <property type="entry name" value="Leu/Phe-tRNA_Trfase_C"/>
</dbReference>
<comment type="subcellular location">
    <subcellularLocation>
        <location evidence="4">Cytoplasm</location>
    </subcellularLocation>
</comment>
<evidence type="ECO:0000256" key="1">
    <source>
        <dbReference type="ARBA" id="ARBA00022490"/>
    </source>
</evidence>
<dbReference type="RefSeq" id="WP_135077550.1">
    <property type="nucleotide sequence ID" value="NZ_CP038267.1"/>
</dbReference>
<sequence>MPAVEPPPTPWGFPPAEVWPDDDLVAVGADLEPGTLLAAYRAGLFPMPHPGGTVGWWSPVERGVLPLAGLRRPRSLRRSARRFEIRVDTACAEVIDACGDPRRPDGWIDDDVKAGYLALHELGWVHSVEAWHEGRLAGGLYGVAIGGLFAGESMFHRETDASKVALLGLVDLLSDEHAEGRLLDVQWATDHLVSLGVVELPRPTYLARLAAALELPLPALLERPRAG</sequence>
<dbReference type="Gene3D" id="3.40.630.70">
    <property type="entry name" value="Leucyl/phenylalanyl-tRNA-protein transferase, C-terminal domain"/>
    <property type="match status" value="1"/>
</dbReference>
<comment type="catalytic activity">
    <reaction evidence="4">
        <text>N-terminal L-arginyl-[protein] + L-leucyl-tRNA(Leu) = N-terminal L-leucyl-L-arginyl-[protein] + tRNA(Leu) + H(+)</text>
        <dbReference type="Rhea" id="RHEA:50416"/>
        <dbReference type="Rhea" id="RHEA-COMP:9613"/>
        <dbReference type="Rhea" id="RHEA-COMP:9622"/>
        <dbReference type="Rhea" id="RHEA-COMP:12672"/>
        <dbReference type="Rhea" id="RHEA-COMP:12673"/>
        <dbReference type="ChEBI" id="CHEBI:15378"/>
        <dbReference type="ChEBI" id="CHEBI:64719"/>
        <dbReference type="ChEBI" id="CHEBI:78442"/>
        <dbReference type="ChEBI" id="CHEBI:78494"/>
        <dbReference type="ChEBI" id="CHEBI:133044"/>
        <dbReference type="EC" id="2.3.2.6"/>
    </reaction>
</comment>
<accession>A0A4P7GM03</accession>